<gene>
    <name evidence="2" type="ORF">C6P45_002093</name>
</gene>
<dbReference type="PANTHER" id="PTHR43828:SF5">
    <property type="entry name" value="TRANSCRIPTIONAL REPRESSOR XBP1"/>
    <property type="match status" value="1"/>
</dbReference>
<dbReference type="AlphaFoldDB" id="A0A9P7B459"/>
<evidence type="ECO:0000256" key="1">
    <source>
        <dbReference type="SAM" id="MobiDB-lite"/>
    </source>
</evidence>
<feature type="region of interest" description="Disordered" evidence="1">
    <location>
        <begin position="858"/>
        <end position="885"/>
    </location>
</feature>
<keyword evidence="3" id="KW-1185">Reference proteome</keyword>
<feature type="compositionally biased region" description="Low complexity" evidence="1">
    <location>
        <begin position="392"/>
        <end position="409"/>
    </location>
</feature>
<evidence type="ECO:0000313" key="2">
    <source>
        <dbReference type="EMBL" id="KAG0658651.1"/>
    </source>
</evidence>
<feature type="region of interest" description="Disordered" evidence="1">
    <location>
        <begin position="728"/>
        <end position="753"/>
    </location>
</feature>
<dbReference type="Gene3D" id="3.10.260.10">
    <property type="entry name" value="Transcription regulator HTH, APSES-type DNA-binding domain"/>
    <property type="match status" value="1"/>
</dbReference>
<feature type="region of interest" description="Disordered" evidence="1">
    <location>
        <begin position="226"/>
        <end position="250"/>
    </location>
</feature>
<comment type="caution">
    <text evidence="2">The sequence shown here is derived from an EMBL/GenBank/DDBJ whole genome shotgun (WGS) entry which is preliminary data.</text>
</comment>
<dbReference type="GO" id="GO:0006357">
    <property type="term" value="P:regulation of transcription by RNA polymerase II"/>
    <property type="evidence" value="ECO:0007669"/>
    <property type="project" value="UniProtKB-ARBA"/>
</dbReference>
<dbReference type="SUPFAM" id="SSF54616">
    <property type="entry name" value="DNA-binding domain of Mlu1-box binding protein MBP1"/>
    <property type="match status" value="1"/>
</dbReference>
<evidence type="ECO:0000313" key="3">
    <source>
        <dbReference type="Proteomes" id="UP000750334"/>
    </source>
</evidence>
<dbReference type="PANTHER" id="PTHR43828">
    <property type="entry name" value="ASPARAGINASE"/>
    <property type="match status" value="1"/>
</dbReference>
<feature type="compositionally biased region" description="Polar residues" evidence="1">
    <location>
        <begin position="231"/>
        <end position="250"/>
    </location>
</feature>
<dbReference type="EMBL" id="PUHR01000207">
    <property type="protein sequence ID" value="KAG0658651.1"/>
    <property type="molecule type" value="Genomic_DNA"/>
</dbReference>
<name>A0A9P7B459_MAUEX</name>
<feature type="region of interest" description="Disordered" evidence="1">
    <location>
        <begin position="528"/>
        <end position="566"/>
    </location>
</feature>
<feature type="compositionally biased region" description="Basic residues" evidence="1">
    <location>
        <begin position="537"/>
        <end position="546"/>
    </location>
</feature>
<evidence type="ECO:0008006" key="4">
    <source>
        <dbReference type="Google" id="ProtNLM"/>
    </source>
</evidence>
<accession>A0A9P7B459</accession>
<organism evidence="2 3">
    <name type="scientific">Maudiozyma exigua</name>
    <name type="common">Yeast</name>
    <name type="synonym">Kazachstania exigua</name>
    <dbReference type="NCBI Taxonomy" id="34358"/>
    <lineage>
        <taxon>Eukaryota</taxon>
        <taxon>Fungi</taxon>
        <taxon>Dikarya</taxon>
        <taxon>Ascomycota</taxon>
        <taxon>Saccharomycotina</taxon>
        <taxon>Saccharomycetes</taxon>
        <taxon>Saccharomycetales</taxon>
        <taxon>Saccharomycetaceae</taxon>
        <taxon>Maudiozyma</taxon>
    </lineage>
</organism>
<reference evidence="2 3" key="1">
    <citation type="submission" date="2020-11" db="EMBL/GenBank/DDBJ databases">
        <title>Kefir isolates.</title>
        <authorList>
            <person name="Marcisauskas S."/>
            <person name="Kim Y."/>
            <person name="Blasche S."/>
        </authorList>
    </citation>
    <scope>NUCLEOTIDE SEQUENCE [LARGE SCALE GENOMIC DNA]</scope>
    <source>
        <strain evidence="2 3">OG2</strain>
    </source>
</reference>
<feature type="region of interest" description="Disordered" evidence="1">
    <location>
        <begin position="385"/>
        <end position="409"/>
    </location>
</feature>
<protein>
    <recommendedName>
        <fullName evidence="4">HTH APSES-type domain-containing protein</fullName>
    </recommendedName>
</protein>
<proteinExistence type="predicted"/>
<dbReference type="InterPro" id="IPR036887">
    <property type="entry name" value="HTH_APSES_sf"/>
</dbReference>
<dbReference type="GO" id="GO:0003677">
    <property type="term" value="F:DNA binding"/>
    <property type="evidence" value="ECO:0007669"/>
    <property type="project" value="InterPro"/>
</dbReference>
<dbReference type="Proteomes" id="UP000750334">
    <property type="component" value="Unassembled WGS sequence"/>
</dbReference>
<dbReference type="GO" id="GO:0033309">
    <property type="term" value="C:SBF transcription complex"/>
    <property type="evidence" value="ECO:0007669"/>
    <property type="project" value="TreeGrafter"/>
</dbReference>
<dbReference type="OrthoDB" id="5562739at2759"/>
<dbReference type="GO" id="GO:0030907">
    <property type="term" value="C:MBF transcription complex"/>
    <property type="evidence" value="ECO:0007669"/>
    <property type="project" value="TreeGrafter"/>
</dbReference>
<feature type="compositionally biased region" description="Polar residues" evidence="1">
    <location>
        <begin position="728"/>
        <end position="748"/>
    </location>
</feature>
<dbReference type="InterPro" id="IPR051642">
    <property type="entry name" value="SWI6-like"/>
</dbReference>
<sequence length="935" mass="106995">MEEKTTNYPIFNIDINNIKLSDSPQDDYQRLFFATLFEKFYQQGEDSNLSLNDLFNQQLRFKPNIYKSSLAKSFECPEYLTEVAHMNYLKQKKIDQEAAEIAAADKLAAKLLEDPDYKQKPQKRKYITKKDKGNENLKCFEYKLPDLKIYLNDSSNEFFTDKFVDSKKSEDIAATNSPSSSSEHKFKITEQTLNRIPINIRENLKVNNLSCKRRLLDANVVYDDTPLPKNDSGTNSTDSENSQESSVTTEDGNIVVNTLTKNQQFKVTKIYHNDASNNKLISKNNTVLWEHDTGFVFLTGIWRLYQDIIRGLILCQRRNASKEENIAIRDKCIREYDYISSFAFYESISLDANDPSFIKNYFKDQDQNGKTRKRRSITNQNSSHLANIGIRGSNQQKKSNSTNNNNNSTGSNDICYSDLHWNEISDELCELVRNDFKNHLINEQNIPIDHINVDGKNINDLGKRIRGGFIKIQGTWQPMQVAKRMCYRFCYPIRYLLIPVFGPDFVEECERWYKAIEQQAQLMMEERKRTGLMGPLRSKRSGRRNSPKTSNTSSPKSKRKISITTDIGPLRKKPTLRNPFAGNSTVATPSEEIISPETVSQGSPGSIVDKNNLPKVYISNTKQRGIQPLPSIKGIMDSISDYQPPDGHISPGHYFVRSRNSVPNVHFASYDRVSYYQAQPIVPLTTNQQSNYLPPPLDQGAMFDPGRRLSFENVRTPLPTDRYTLTNKQTITAPRNGSNSHKNSSLATPRTPDVNLLSAATNLYNTGGHRYAYPPTVRVTQHDPNRMYDFAPNTHLSYIGTPKLSDISHTVPNSTVQGNTNSIPRSYNGTQLQKLESQPSSNGQQYQNVAYIPQVQMQAQSQYPQPQLRVSSSHQPSPQLHQPSQLQPVQIAHYYQQVPQYQQGPGHHQGLQQQNPQYGQYYHYLQTNHMKYQQQ</sequence>